<keyword evidence="2" id="KW-1185">Reference proteome</keyword>
<accession>A0A0V1G2Z3</accession>
<dbReference type="AlphaFoldDB" id="A0A0V1G2Z3"/>
<proteinExistence type="predicted"/>
<sequence>MFKSNLGHSASMPVVNSISLLLRGIDLKTDKEIVPKKLAILLQTNNTKCKLQKCIWNKVKMKAGKSVLVKAIDKRQNLLSNCPRKPSWTKVGRFQSDNKLLQHHFNQMLCNINNIKSTEYCMQPA</sequence>
<dbReference type="EMBL" id="JYDT01000006">
    <property type="protein sequence ID" value="KRY92695.1"/>
    <property type="molecule type" value="Genomic_DNA"/>
</dbReference>
<gene>
    <name evidence="1" type="ORF">T4D_7846</name>
</gene>
<reference evidence="1 2" key="1">
    <citation type="submission" date="2015-01" db="EMBL/GenBank/DDBJ databases">
        <title>Evolution of Trichinella species and genotypes.</title>
        <authorList>
            <person name="Korhonen P.K."/>
            <person name="Edoardo P."/>
            <person name="Giuseppe L.R."/>
            <person name="Gasser R.B."/>
        </authorList>
    </citation>
    <scope>NUCLEOTIDE SEQUENCE [LARGE SCALE GENOMIC DNA]</scope>
    <source>
        <strain evidence="1">ISS470</strain>
    </source>
</reference>
<organism evidence="1 2">
    <name type="scientific">Trichinella pseudospiralis</name>
    <name type="common">Parasitic roundworm</name>
    <dbReference type="NCBI Taxonomy" id="6337"/>
    <lineage>
        <taxon>Eukaryota</taxon>
        <taxon>Metazoa</taxon>
        <taxon>Ecdysozoa</taxon>
        <taxon>Nematoda</taxon>
        <taxon>Enoplea</taxon>
        <taxon>Dorylaimia</taxon>
        <taxon>Trichinellida</taxon>
        <taxon>Trichinellidae</taxon>
        <taxon>Trichinella</taxon>
    </lineage>
</organism>
<name>A0A0V1G2Z3_TRIPS</name>
<dbReference type="OrthoDB" id="10335655at2759"/>
<evidence type="ECO:0000313" key="1">
    <source>
        <dbReference type="EMBL" id="KRY92695.1"/>
    </source>
</evidence>
<evidence type="ECO:0000313" key="2">
    <source>
        <dbReference type="Proteomes" id="UP000054995"/>
    </source>
</evidence>
<dbReference type="Proteomes" id="UP000054995">
    <property type="component" value="Unassembled WGS sequence"/>
</dbReference>
<protein>
    <submittedName>
        <fullName evidence="1">Uncharacterized protein</fullName>
    </submittedName>
</protein>
<comment type="caution">
    <text evidence="1">The sequence shown here is derived from an EMBL/GenBank/DDBJ whole genome shotgun (WGS) entry which is preliminary data.</text>
</comment>